<gene>
    <name evidence="2" type="ORF">CRH10_05440</name>
</gene>
<organism evidence="2 3">
    <name type="scientific">Faecalibacterium prausnitzii</name>
    <dbReference type="NCBI Taxonomy" id="853"/>
    <lineage>
        <taxon>Bacteria</taxon>
        <taxon>Bacillati</taxon>
        <taxon>Bacillota</taxon>
        <taxon>Clostridia</taxon>
        <taxon>Eubacteriales</taxon>
        <taxon>Oscillospiraceae</taxon>
        <taxon>Faecalibacterium</taxon>
    </lineage>
</organism>
<evidence type="ECO:0000313" key="2">
    <source>
        <dbReference type="EMBL" id="ATL89775.1"/>
    </source>
</evidence>
<reference evidence="2 3" key="1">
    <citation type="submission" date="2017-10" db="EMBL/GenBank/DDBJ databases">
        <title>Complete Genome Sequence of Faecalibacterium prausnitzii isolated from the gut of healthy adult Indian.</title>
        <authorList>
            <person name="Bag S."/>
            <person name="Ghosh T.S."/>
            <person name="Das B."/>
        </authorList>
    </citation>
    <scope>NUCLEOTIDE SEQUENCE [LARGE SCALE GENOMIC DNA]</scope>
    <source>
        <strain evidence="2 3">Indica</strain>
    </source>
</reference>
<sequence>MKDSSSLGLADILTVTFIVLKLIGVIDWPWLWVFSPILISLALFLVIFILCVLDELKYKPPSQPKK</sequence>
<feature type="transmembrane region" description="Helical" evidence="1">
    <location>
        <begin position="7"/>
        <end position="26"/>
    </location>
</feature>
<proteinExistence type="predicted"/>
<protein>
    <recommendedName>
        <fullName evidence="4">Transmembrane Fragile-X-F protein</fullName>
    </recommendedName>
</protein>
<name>A0A291T9I4_9FIRM</name>
<keyword evidence="1" id="KW-0472">Membrane</keyword>
<evidence type="ECO:0000256" key="1">
    <source>
        <dbReference type="SAM" id="Phobius"/>
    </source>
</evidence>
<evidence type="ECO:0000313" key="3">
    <source>
        <dbReference type="Proteomes" id="UP000223709"/>
    </source>
</evidence>
<keyword evidence="1" id="KW-1133">Transmembrane helix</keyword>
<keyword evidence="1" id="KW-0812">Transmembrane</keyword>
<dbReference type="RefSeq" id="WP_098923324.1">
    <property type="nucleotide sequence ID" value="NZ_CP023819.1"/>
</dbReference>
<dbReference type="AlphaFoldDB" id="A0A291T9I4"/>
<evidence type="ECO:0008006" key="4">
    <source>
        <dbReference type="Google" id="ProtNLM"/>
    </source>
</evidence>
<dbReference type="EMBL" id="CP023819">
    <property type="protein sequence ID" value="ATL89775.1"/>
    <property type="molecule type" value="Genomic_DNA"/>
</dbReference>
<feature type="transmembrane region" description="Helical" evidence="1">
    <location>
        <begin position="32"/>
        <end position="53"/>
    </location>
</feature>
<accession>A0A291T9I4</accession>
<dbReference type="Proteomes" id="UP000223709">
    <property type="component" value="Chromosome"/>
</dbReference>